<dbReference type="AlphaFoldDB" id="A0AAW1WTA6"/>
<gene>
    <name evidence="9" type="ORF">M0R45_024117</name>
</gene>
<evidence type="ECO:0000313" key="9">
    <source>
        <dbReference type="EMBL" id="KAK9926909.1"/>
    </source>
</evidence>
<dbReference type="Pfam" id="PF00514">
    <property type="entry name" value="Arm"/>
    <property type="match status" value="1"/>
</dbReference>
<dbReference type="PROSITE" id="PS50176">
    <property type="entry name" value="ARM_REPEAT"/>
    <property type="match status" value="1"/>
</dbReference>
<dbReference type="EC" id="2.3.2.27" evidence="3"/>
<dbReference type="InterPro" id="IPR013083">
    <property type="entry name" value="Znf_RING/FYVE/PHD"/>
</dbReference>
<dbReference type="FunFam" id="3.30.40.10:FF:000442">
    <property type="entry name" value="RING-type E3 ubiquitin transferase"/>
    <property type="match status" value="1"/>
</dbReference>
<protein>
    <recommendedName>
        <fullName evidence="3">RING-type E3 ubiquitin transferase</fullName>
        <ecNumber evidence="3">2.3.2.27</ecNumber>
    </recommendedName>
</protein>
<dbReference type="Proteomes" id="UP001457282">
    <property type="component" value="Unassembled WGS sequence"/>
</dbReference>
<evidence type="ECO:0000256" key="4">
    <source>
        <dbReference type="ARBA" id="ARBA00022679"/>
    </source>
</evidence>
<keyword evidence="4" id="KW-0808">Transferase</keyword>
<dbReference type="Gene3D" id="1.25.10.10">
    <property type="entry name" value="Leucine-rich Repeat Variant"/>
    <property type="match status" value="1"/>
</dbReference>
<evidence type="ECO:0000256" key="1">
    <source>
        <dbReference type="ARBA" id="ARBA00000900"/>
    </source>
</evidence>
<dbReference type="PROSITE" id="PS51698">
    <property type="entry name" value="U_BOX"/>
    <property type="match status" value="1"/>
</dbReference>
<name>A0AAW1WTA6_RUBAR</name>
<dbReference type="CDD" id="cd16664">
    <property type="entry name" value="RING-Ubox_PUB"/>
    <property type="match status" value="1"/>
</dbReference>
<dbReference type="GO" id="GO:0061630">
    <property type="term" value="F:ubiquitin protein ligase activity"/>
    <property type="evidence" value="ECO:0007669"/>
    <property type="project" value="UniProtKB-EC"/>
</dbReference>
<feature type="repeat" description="ARM" evidence="7">
    <location>
        <begin position="421"/>
        <end position="463"/>
    </location>
</feature>
<dbReference type="Gene3D" id="3.30.40.10">
    <property type="entry name" value="Zinc/RING finger domain, C3HC4 (zinc finger)"/>
    <property type="match status" value="1"/>
</dbReference>
<proteinExistence type="predicted"/>
<organism evidence="9 10">
    <name type="scientific">Rubus argutus</name>
    <name type="common">Southern blackberry</name>
    <dbReference type="NCBI Taxonomy" id="59490"/>
    <lineage>
        <taxon>Eukaryota</taxon>
        <taxon>Viridiplantae</taxon>
        <taxon>Streptophyta</taxon>
        <taxon>Embryophyta</taxon>
        <taxon>Tracheophyta</taxon>
        <taxon>Spermatophyta</taxon>
        <taxon>Magnoliopsida</taxon>
        <taxon>eudicotyledons</taxon>
        <taxon>Gunneridae</taxon>
        <taxon>Pentapetalae</taxon>
        <taxon>rosids</taxon>
        <taxon>fabids</taxon>
        <taxon>Rosales</taxon>
        <taxon>Rosaceae</taxon>
        <taxon>Rosoideae</taxon>
        <taxon>Rosoideae incertae sedis</taxon>
        <taxon>Rubus</taxon>
    </lineage>
</organism>
<accession>A0AAW1WTA6</accession>
<comment type="pathway">
    <text evidence="2">Protein modification; protein ubiquitination.</text>
</comment>
<evidence type="ECO:0000259" key="8">
    <source>
        <dbReference type="PROSITE" id="PS51698"/>
    </source>
</evidence>
<reference evidence="9 10" key="1">
    <citation type="journal article" date="2023" name="G3 (Bethesda)">
        <title>A chromosome-length genome assembly and annotation of blackberry (Rubus argutus, cv. 'Hillquist').</title>
        <authorList>
            <person name="Bruna T."/>
            <person name="Aryal R."/>
            <person name="Dudchenko O."/>
            <person name="Sargent D.J."/>
            <person name="Mead D."/>
            <person name="Buti M."/>
            <person name="Cavallini A."/>
            <person name="Hytonen T."/>
            <person name="Andres J."/>
            <person name="Pham M."/>
            <person name="Weisz D."/>
            <person name="Mascagni F."/>
            <person name="Usai G."/>
            <person name="Natali L."/>
            <person name="Bassil N."/>
            <person name="Fernandez G.E."/>
            <person name="Lomsadze A."/>
            <person name="Armour M."/>
            <person name="Olukolu B."/>
            <person name="Poorten T."/>
            <person name="Britton C."/>
            <person name="Davik J."/>
            <person name="Ashrafi H."/>
            <person name="Aiden E.L."/>
            <person name="Borodovsky M."/>
            <person name="Worthington M."/>
        </authorList>
    </citation>
    <scope>NUCLEOTIDE SEQUENCE [LARGE SCALE GENOMIC DNA]</scope>
    <source>
        <strain evidence="9">PI 553951</strain>
    </source>
</reference>
<dbReference type="PANTHER" id="PTHR23315:SF116">
    <property type="entry name" value="RING-TYPE E3 UBIQUITIN TRANSFERASE"/>
    <property type="match status" value="1"/>
</dbReference>
<evidence type="ECO:0000256" key="6">
    <source>
        <dbReference type="ARBA" id="ARBA00022786"/>
    </source>
</evidence>
<dbReference type="EMBL" id="JBEDUW010000005">
    <property type="protein sequence ID" value="KAK9926909.1"/>
    <property type="molecule type" value="Genomic_DNA"/>
</dbReference>
<dbReference type="InterPro" id="IPR057623">
    <property type="entry name" value="PUB12-19-like_N"/>
</dbReference>
<comment type="catalytic activity">
    <reaction evidence="1">
        <text>S-ubiquitinyl-[E2 ubiquitin-conjugating enzyme]-L-cysteine + [acceptor protein]-L-lysine = [E2 ubiquitin-conjugating enzyme]-L-cysteine + N(6)-ubiquitinyl-[acceptor protein]-L-lysine.</text>
        <dbReference type="EC" id="2.3.2.27"/>
    </reaction>
</comment>
<feature type="domain" description="U-box" evidence="8">
    <location>
        <begin position="277"/>
        <end position="351"/>
    </location>
</feature>
<dbReference type="Pfam" id="PF25368">
    <property type="entry name" value="PUB10_N"/>
    <property type="match status" value="1"/>
</dbReference>
<dbReference type="InterPro" id="IPR011989">
    <property type="entry name" value="ARM-like"/>
</dbReference>
<dbReference type="SUPFAM" id="SSF48371">
    <property type="entry name" value="ARM repeat"/>
    <property type="match status" value="1"/>
</dbReference>
<dbReference type="InterPro" id="IPR045210">
    <property type="entry name" value="RING-Ubox_PUB"/>
</dbReference>
<keyword evidence="10" id="KW-1185">Reference proteome</keyword>
<evidence type="ECO:0000256" key="2">
    <source>
        <dbReference type="ARBA" id="ARBA00004906"/>
    </source>
</evidence>
<dbReference type="GO" id="GO:0016567">
    <property type="term" value="P:protein ubiquitination"/>
    <property type="evidence" value="ECO:0007669"/>
    <property type="project" value="InterPro"/>
</dbReference>
<dbReference type="InterPro" id="IPR016024">
    <property type="entry name" value="ARM-type_fold"/>
</dbReference>
<dbReference type="SMART" id="SM00504">
    <property type="entry name" value="Ubox"/>
    <property type="match status" value="1"/>
</dbReference>
<dbReference type="InterPro" id="IPR000225">
    <property type="entry name" value="Armadillo"/>
</dbReference>
<evidence type="ECO:0000256" key="3">
    <source>
        <dbReference type="ARBA" id="ARBA00012483"/>
    </source>
</evidence>
<evidence type="ECO:0000256" key="5">
    <source>
        <dbReference type="ARBA" id="ARBA00022737"/>
    </source>
</evidence>
<dbReference type="PANTHER" id="PTHR23315">
    <property type="entry name" value="U BOX DOMAIN-CONTAINING"/>
    <property type="match status" value="1"/>
</dbReference>
<dbReference type="SUPFAM" id="SSF57850">
    <property type="entry name" value="RING/U-box"/>
    <property type="match status" value="1"/>
</dbReference>
<keyword evidence="5" id="KW-0677">Repeat</keyword>
<dbReference type="InterPro" id="IPR003613">
    <property type="entry name" value="Ubox_domain"/>
</dbReference>
<comment type="caution">
    <text evidence="9">The sequence shown here is derived from an EMBL/GenBank/DDBJ whole genome shotgun (WGS) entry which is preliminary data.</text>
</comment>
<sequence>MVKPFDRSDRRILKFQAVNPCQEVSPTTLLVSLTILSRNILDFKSKYFATQRRNCRETIRQVGNLLLFFEELCDGEPVISDSVVLSFSELHVTLQKIRFILEDCTREGARLWVLTKCEFLTNQFQILIRAISTALDVLPLNLIDVEDEVKELVELVRRQSRKASFDVQADDKNVNKWLRSILNQFDKGIEPYSSDVKRVLDHLGIGSWSECNMEIKFLEEEIGFRCSDFDEREVPFLSSLVGFLSYSRGVIFETLDTRNLDQTQADYRSNTETFSCLNPEDMRCPISLELMLDPVIVSTGQTYDRSSIQKWLRGGNLLCPKTGERLTNTDLVPNLIFQKLIRNFCAYNGISLAKSGRQSSDITRTIVPDSPVVAESMKFLSRFLTSRLVFGTSEQRNKAAYEIRLLAKSNIFNRSCFINAGAVPPLLNLLCTTGSSTQENAMAALLKLSKYGSGKKSIVECRGLTSILAVLRHGLSWEARQSAAATIFYLSSVNEYRKLIGETPEASSEKAELLNDTLAVVSLLAENVEGAFAILNSKPLDLIVGILQSSTCQTRKEYCVSTLLALCINGGAEVVAVLAADQSLMASLFSLLIEGTSNAGKKARALIKILHSFHETSSSRWILSSTVPCVN</sequence>
<evidence type="ECO:0000256" key="7">
    <source>
        <dbReference type="PROSITE-ProRule" id="PRU00259"/>
    </source>
</evidence>
<keyword evidence="6" id="KW-0833">Ubl conjugation pathway</keyword>
<evidence type="ECO:0000313" key="10">
    <source>
        <dbReference type="Proteomes" id="UP001457282"/>
    </source>
</evidence>
<dbReference type="Pfam" id="PF04564">
    <property type="entry name" value="U-box"/>
    <property type="match status" value="1"/>
</dbReference>